<accession>A0A409XXE4</accession>
<dbReference type="Pfam" id="PF13424">
    <property type="entry name" value="TPR_12"/>
    <property type="match status" value="2"/>
</dbReference>
<dbReference type="OrthoDB" id="3052556at2759"/>
<evidence type="ECO:0000313" key="3">
    <source>
        <dbReference type="EMBL" id="PPQ95395.1"/>
    </source>
</evidence>
<dbReference type="Proteomes" id="UP000284706">
    <property type="component" value="Unassembled WGS sequence"/>
</dbReference>
<name>A0A409XXE4_9AGAR</name>
<dbReference type="PROSITE" id="PS50005">
    <property type="entry name" value="TPR"/>
    <property type="match status" value="1"/>
</dbReference>
<dbReference type="InterPro" id="IPR027417">
    <property type="entry name" value="P-loop_NTPase"/>
</dbReference>
<keyword evidence="4" id="KW-1185">Reference proteome</keyword>
<dbReference type="InterPro" id="IPR011990">
    <property type="entry name" value="TPR-like_helical_dom_sf"/>
</dbReference>
<dbReference type="Gene3D" id="3.40.50.300">
    <property type="entry name" value="P-loop containing nucleotide triphosphate hydrolases"/>
    <property type="match status" value="2"/>
</dbReference>
<dbReference type="SUPFAM" id="SSF48452">
    <property type="entry name" value="TPR-like"/>
    <property type="match status" value="2"/>
</dbReference>
<feature type="domain" description="Novel STAND NTPase 1" evidence="2">
    <location>
        <begin position="94"/>
        <end position="237"/>
    </location>
</feature>
<dbReference type="CDD" id="cd21037">
    <property type="entry name" value="MLKL_NTD"/>
    <property type="match status" value="1"/>
</dbReference>
<dbReference type="Gene3D" id="1.25.40.10">
    <property type="entry name" value="Tetratricopeptide repeat domain"/>
    <property type="match status" value="2"/>
</dbReference>
<comment type="caution">
    <text evidence="3">The sequence shown here is derived from an EMBL/GenBank/DDBJ whole genome shotgun (WGS) entry which is preliminary data.</text>
</comment>
<dbReference type="InterPro" id="IPR049052">
    <property type="entry name" value="nSTAND1"/>
</dbReference>
<protein>
    <recommendedName>
        <fullName evidence="2">Novel STAND NTPase 1 domain-containing protein</fullName>
    </recommendedName>
</protein>
<dbReference type="EMBL" id="NHYE01001427">
    <property type="protein sequence ID" value="PPQ95395.1"/>
    <property type="molecule type" value="Genomic_DNA"/>
</dbReference>
<proteinExistence type="predicted"/>
<dbReference type="Pfam" id="PF20703">
    <property type="entry name" value="nSTAND1"/>
    <property type="match status" value="2"/>
</dbReference>
<dbReference type="InterPro" id="IPR059179">
    <property type="entry name" value="MLKL-like_MCAfunc"/>
</dbReference>
<feature type="domain" description="Novel STAND NTPase 1" evidence="2">
    <location>
        <begin position="1041"/>
        <end position="1184"/>
    </location>
</feature>
<dbReference type="PANTHER" id="PTHR47691:SF3">
    <property type="entry name" value="HTH-TYPE TRANSCRIPTIONAL REGULATOR RV0890C-RELATED"/>
    <property type="match status" value="1"/>
</dbReference>
<feature type="repeat" description="TPR" evidence="1">
    <location>
        <begin position="1590"/>
        <end position="1623"/>
    </location>
</feature>
<reference evidence="3 4" key="1">
    <citation type="journal article" date="2018" name="Evol. Lett.">
        <title>Horizontal gene cluster transfer increased hallucinogenic mushroom diversity.</title>
        <authorList>
            <person name="Reynolds H.T."/>
            <person name="Vijayakumar V."/>
            <person name="Gluck-Thaler E."/>
            <person name="Korotkin H.B."/>
            <person name="Matheny P.B."/>
            <person name="Slot J.C."/>
        </authorList>
    </citation>
    <scope>NUCLEOTIDE SEQUENCE [LARGE SCALE GENOMIC DNA]</scope>
    <source>
        <strain evidence="3 4">SRW20</strain>
    </source>
</reference>
<evidence type="ECO:0000256" key="1">
    <source>
        <dbReference type="PROSITE-ProRule" id="PRU00339"/>
    </source>
</evidence>
<dbReference type="PANTHER" id="PTHR47691">
    <property type="entry name" value="REGULATOR-RELATED"/>
    <property type="match status" value="1"/>
</dbReference>
<gene>
    <name evidence="3" type="ORF">CVT26_008240</name>
</gene>
<evidence type="ECO:0000313" key="4">
    <source>
        <dbReference type="Proteomes" id="UP000284706"/>
    </source>
</evidence>
<organism evidence="3 4">
    <name type="scientific">Gymnopilus dilepis</name>
    <dbReference type="NCBI Taxonomy" id="231916"/>
    <lineage>
        <taxon>Eukaryota</taxon>
        <taxon>Fungi</taxon>
        <taxon>Dikarya</taxon>
        <taxon>Basidiomycota</taxon>
        <taxon>Agaricomycotina</taxon>
        <taxon>Agaricomycetes</taxon>
        <taxon>Agaricomycetidae</taxon>
        <taxon>Agaricales</taxon>
        <taxon>Agaricineae</taxon>
        <taxon>Hymenogastraceae</taxon>
        <taxon>Gymnopilus</taxon>
    </lineage>
</organism>
<evidence type="ECO:0000259" key="2">
    <source>
        <dbReference type="Pfam" id="PF20703"/>
    </source>
</evidence>
<dbReference type="InParanoid" id="A0A409XXE4"/>
<dbReference type="SMART" id="SM00028">
    <property type="entry name" value="TPR"/>
    <property type="match status" value="6"/>
</dbReference>
<dbReference type="InterPro" id="IPR019734">
    <property type="entry name" value="TPR_rpt"/>
</dbReference>
<sequence>MGALDGCLSRLSVALEKFKLASDLRDSDLLNAVHKRIAMMARQVDIISQDMKHVVAAVDNIQQNFDQVMRRVKRSETLTSLNTFAHQDMPLKPGVFFGRDSLVEEIVQLFMEKETSHICILGPGGMGKTSVSLAVVESPSIQARFQDKCIWVPCIGATSTTLLLEILYVQLRIPGDRQATLDKIISGLSDSTQPHLILLDNFETPWNAPEGSQKEVEDLLRQLVQLDHIAILMTMRGSYPPCDDSIVWNTMNIEPADEDACLRMYHTINPRSKDDADVGRLLDVLGYMPFAVTLMASLGKEGHSTAGELLQAWLEAGTDIISINPERSMNRSISLSVDSDLVKQNSSAILLLSILSLLPAGTTKNNLRWWAPTLKMSMLPSAIATLSEAALLLEIKQQDSGSPVFFVVPVVQSFMQQNNRISDEVRKQLATSCCRYVQDHACRYDDPEFQCRSNALASEDTNIQAVLFGARGALNYDPSESVVKTLLAFCWYRCDTKPSPDLAEQTVAAAGVFGKKEYVAEAEWCLGKTYHFVGKSKLAHEHLNRAYQLFNWSEHSDVHWQKVIGRCGIDLIQAARPVCALPDVIELAQDVEIKCRTLPDHQIHGRVLLQLGFILQKSGRTEEAWTYLHPAKTVLEAGGNSLDIAEVYQAIGRLHLQQKQFTEAKDAIEEAWRHAEMSKIPSIQAQVSLELGDILYSLDRDAEAMKYVEIGLIMSSQVGHIRELASALEYMGYGYLRRGDYQDAYSAYIAAEEKYLQGDAHIVHPERCKANGAKIKEKLSCPEESIGFERPFWSCDKSLLYLAYNPSDTPRKSTNEPRAGIPMKKYITATGKEVLTVLRSAAGLIPVPMLQDAIEIALKIIELCEESSAVEQKVKDLQDRVGHLMILILTHVTEENEEGDRAKVVNSAKTIEKYIELLLNTLRMVNRDLTEIQAQNRWVLAIYRDLNMRTIDDCMNRLSLANDLRDTELLMDLQARLRRMASKVDDIASDMKHVVTTVDDIRLELNDTRQTFDQIISKVKQSTASVSTNDIVRQRMPLKPEVFEGRDKMVTEIAELLSKEETSRVCLLGPGGMGKTSAALAVVEFTLVQEKFPPERRVWVPCVGASSASLLLEILFVQLQIAGDKQVTLEKIISHLSMTDEPLLMLLDNFETPWTAPGSQKEVEDTLRELARLKHVSILLTMRGKHPPCDRSIKWQQKDIQPTDEEASLRIYREIHPDSREDPDIPELLRALGYMPFAVTLMASLAREGQTASELLKAWSQSGPDIFPIEDEERNINQSIGLSVYSRLVQQNSNAVLLLSVLSLLPAGTTKENLRWWAPQLDKSMVPGAVATLSKAALLFESRQEGSESPVLFVIPVVQAFMQQHGRISDGIRRQTHSSCVNFVLAHACRYDETDFRVKSKALAAEDSNIQHVLFSPSTVPNRDVSEDVTGALIAFCWYRCDSKASPELAEHALAIATGSGNEKQIASATWCLGRSYILVSQYSLASGNLEAAYRLFCSLNDLPWQDFGAKCGVDLVDALSGEGEREEAVVRAQDVEKKCATLGDTRAHGRSLSFLGNALLHTEQIQEALACLEQAKAMLEECGSYVDKAEVHQILARVYYQKQQISEALAALQEALKHAEASEVPYLLAWISCDYGQLLFSMNRDVDAWKYIESALMMSSELGDVAGVAVALEYMGYGYLRQGRFQDANDAYGAAAEKYRSRAWPHDAVRCKQNQDRIAQRLREPDELVGFERPHWYMDKSFFYPQAEPTGMSEALPSGPAHTVDPSALT</sequence>
<dbReference type="SUPFAM" id="SSF52540">
    <property type="entry name" value="P-loop containing nucleoside triphosphate hydrolases"/>
    <property type="match status" value="2"/>
</dbReference>
<keyword evidence="1" id="KW-0802">TPR repeat</keyword>